<organism evidence="7 8">
    <name type="scientific">Sessilibacter corallicola</name>
    <dbReference type="NCBI Taxonomy" id="2904075"/>
    <lineage>
        <taxon>Bacteria</taxon>
        <taxon>Pseudomonadati</taxon>
        <taxon>Pseudomonadota</taxon>
        <taxon>Gammaproteobacteria</taxon>
        <taxon>Cellvibrionales</taxon>
        <taxon>Cellvibrionaceae</taxon>
        <taxon>Sessilibacter</taxon>
    </lineage>
</organism>
<evidence type="ECO:0000256" key="3">
    <source>
        <dbReference type="ARBA" id="ARBA00009292"/>
    </source>
</evidence>
<evidence type="ECO:0000256" key="2">
    <source>
        <dbReference type="ARBA" id="ARBA00004196"/>
    </source>
</evidence>
<dbReference type="PROSITE" id="PS00507">
    <property type="entry name" value="NI_HGENASE_L_1"/>
    <property type="match status" value="1"/>
</dbReference>
<dbReference type="Gene3D" id="1.10.645.10">
    <property type="entry name" value="Cytochrome-c3 Hydrogenase, chain B"/>
    <property type="match status" value="1"/>
</dbReference>
<gene>
    <name evidence="7" type="ORF">NBRC116591_32210</name>
</gene>
<name>A0ABQ0ACQ0_9GAMM</name>
<comment type="cofactor">
    <cofactor evidence="1">
        <name>Ni(2+)</name>
        <dbReference type="ChEBI" id="CHEBI:49786"/>
    </cofactor>
</comment>
<accession>A0ABQ0ACQ0</accession>
<evidence type="ECO:0000256" key="6">
    <source>
        <dbReference type="ARBA" id="ARBA00023002"/>
    </source>
</evidence>
<evidence type="ECO:0000256" key="4">
    <source>
        <dbReference type="ARBA" id="ARBA00022596"/>
    </source>
</evidence>
<dbReference type="EMBL" id="BAABWN010000012">
    <property type="protein sequence ID" value="GAA6169410.1"/>
    <property type="molecule type" value="Genomic_DNA"/>
</dbReference>
<dbReference type="PANTHER" id="PTHR42958">
    <property type="entry name" value="HYDROGENASE-2 LARGE CHAIN"/>
    <property type="match status" value="1"/>
</dbReference>
<dbReference type="Pfam" id="PF00374">
    <property type="entry name" value="NiFeSe_Hases"/>
    <property type="match status" value="2"/>
</dbReference>
<reference evidence="7 8" key="1">
    <citation type="submission" date="2024-04" db="EMBL/GenBank/DDBJ databases">
        <title>Draft genome sequence of Sessilibacter corallicola NBRC 116591.</title>
        <authorList>
            <person name="Miyakawa T."/>
            <person name="Kusuya Y."/>
            <person name="Miura T."/>
        </authorList>
    </citation>
    <scope>NUCLEOTIDE SEQUENCE [LARGE SCALE GENOMIC DNA]</scope>
    <source>
        <strain evidence="7 8">KU-00831-HH</strain>
    </source>
</reference>
<dbReference type="Proteomes" id="UP001465153">
    <property type="component" value="Unassembled WGS sequence"/>
</dbReference>
<comment type="similarity">
    <text evidence="3">Belongs to the [NiFe]/[NiFeSe] hydrogenase large subunit family.</text>
</comment>
<dbReference type="SUPFAM" id="SSF56762">
    <property type="entry name" value="HydB/Nqo4-like"/>
    <property type="match status" value="1"/>
</dbReference>
<dbReference type="PANTHER" id="PTHR42958:SF4">
    <property type="entry name" value="HYDROGENASE EXPRESSION_FORMATION PROTEIN HUPK"/>
    <property type="match status" value="1"/>
</dbReference>
<dbReference type="InterPro" id="IPR001501">
    <property type="entry name" value="Ni-dep_hyd_lsu"/>
</dbReference>
<dbReference type="InterPro" id="IPR018194">
    <property type="entry name" value="Ni-dep_hyd_lsu_Ni_BS"/>
</dbReference>
<evidence type="ECO:0000313" key="8">
    <source>
        <dbReference type="Proteomes" id="UP001465153"/>
    </source>
</evidence>
<keyword evidence="8" id="KW-1185">Reference proteome</keyword>
<comment type="caution">
    <text evidence="7">The sequence shown here is derived from an EMBL/GenBank/DDBJ whole genome shotgun (WGS) entry which is preliminary data.</text>
</comment>
<evidence type="ECO:0000256" key="5">
    <source>
        <dbReference type="ARBA" id="ARBA00022723"/>
    </source>
</evidence>
<sequence>MSRLLVGPFNRVEGDLDIALEVENNRVTSAKVNSTLYRGFEQILIGKRAIDALVYTPRICGICSISQSIACARALADLSNITITANGERSHNLLLANESLTDLLTHFYLFFMPDFARDIYREKSWYDATKKRFKAVEGEATKTVLPARAKFLHVMGVMAGRWPHTLCIQPGGSSKAISRHERLRLLATLADFRSFLENTLFGDNLDNINAIQSISDFEHWLNQEDYTQSDLRWFMHLSRDLELSTFGCTDSKLLSYGNFTEDNASLIKRGIWTPANGLQNLPLDKITEDISHSWMDGDAKKALHPTVGATDVSLQSSEKPDAYSWCKAPRLDGDVFETGALARAVISGNPLFNELIHSQGANVNTRVIARLLELAKIVPEMQRWATELDITEPYCNNRPMLADGQGVGLTEAARGSLGHWIEVKDNHISRYQIIAPTTWNFSPRDINNKPGALEKSLEGAPVQNGEKDPVSVQHIVRSFDPCMVCTVH</sequence>
<evidence type="ECO:0000256" key="1">
    <source>
        <dbReference type="ARBA" id="ARBA00001967"/>
    </source>
</evidence>
<evidence type="ECO:0000313" key="7">
    <source>
        <dbReference type="EMBL" id="GAA6169410.1"/>
    </source>
</evidence>
<dbReference type="InterPro" id="IPR050867">
    <property type="entry name" value="NiFe/NiFeSe_hydrgnase_LSU"/>
</dbReference>
<dbReference type="RefSeq" id="WP_353303941.1">
    <property type="nucleotide sequence ID" value="NZ_BAABWN010000012.1"/>
</dbReference>
<dbReference type="InterPro" id="IPR029014">
    <property type="entry name" value="NiFe-Hase_large"/>
</dbReference>
<keyword evidence="5" id="KW-0479">Metal-binding</keyword>
<protein>
    <submittedName>
        <fullName evidence="7">Nickel-dependent hydrogenase large subunit</fullName>
    </submittedName>
</protein>
<keyword evidence="4" id="KW-0533">Nickel</keyword>
<proteinExistence type="inferred from homology"/>
<keyword evidence="6" id="KW-0560">Oxidoreductase</keyword>
<comment type="subcellular location">
    <subcellularLocation>
        <location evidence="2">Cell envelope</location>
    </subcellularLocation>
</comment>